<accession>A0A4Y2CRJ2</accession>
<keyword evidence="2" id="KW-1185">Reference proteome</keyword>
<name>A0A4Y2CRJ2_ARAVE</name>
<dbReference type="AlphaFoldDB" id="A0A4Y2CRJ2"/>
<reference evidence="1 2" key="1">
    <citation type="journal article" date="2019" name="Sci. Rep.">
        <title>Orb-weaving spider Araneus ventricosus genome elucidates the spidroin gene catalogue.</title>
        <authorList>
            <person name="Kono N."/>
            <person name="Nakamura H."/>
            <person name="Ohtoshi R."/>
            <person name="Moran D.A.P."/>
            <person name="Shinohara A."/>
            <person name="Yoshida Y."/>
            <person name="Fujiwara M."/>
            <person name="Mori M."/>
            <person name="Tomita M."/>
            <person name="Arakawa K."/>
        </authorList>
    </citation>
    <scope>NUCLEOTIDE SEQUENCE [LARGE SCALE GENOMIC DNA]</scope>
</reference>
<comment type="caution">
    <text evidence="1">The sequence shown here is derived from an EMBL/GenBank/DDBJ whole genome shotgun (WGS) entry which is preliminary data.</text>
</comment>
<gene>
    <name evidence="1" type="ORF">AVEN_239689_1</name>
</gene>
<dbReference type="EMBL" id="BGPR01000236">
    <property type="protein sequence ID" value="GBM06993.1"/>
    <property type="molecule type" value="Genomic_DNA"/>
</dbReference>
<dbReference type="Proteomes" id="UP000499080">
    <property type="component" value="Unassembled WGS sequence"/>
</dbReference>
<evidence type="ECO:0000313" key="2">
    <source>
        <dbReference type="Proteomes" id="UP000499080"/>
    </source>
</evidence>
<proteinExistence type="predicted"/>
<protein>
    <submittedName>
        <fullName evidence="1">Uncharacterized protein</fullName>
    </submittedName>
</protein>
<organism evidence="1 2">
    <name type="scientific">Araneus ventricosus</name>
    <name type="common">Orbweaver spider</name>
    <name type="synonym">Epeira ventricosa</name>
    <dbReference type="NCBI Taxonomy" id="182803"/>
    <lineage>
        <taxon>Eukaryota</taxon>
        <taxon>Metazoa</taxon>
        <taxon>Ecdysozoa</taxon>
        <taxon>Arthropoda</taxon>
        <taxon>Chelicerata</taxon>
        <taxon>Arachnida</taxon>
        <taxon>Araneae</taxon>
        <taxon>Araneomorphae</taxon>
        <taxon>Entelegynae</taxon>
        <taxon>Araneoidea</taxon>
        <taxon>Araneidae</taxon>
        <taxon>Araneus</taxon>
    </lineage>
</organism>
<sequence>MLNVEFENSNNKIFINFQAKRGGQILTGARDFTSEATVAPVAGGCLLIAGSCFRSDATNVTFQAQFCVGSERVHFLDSYPLIFVPDSKFK</sequence>
<evidence type="ECO:0000313" key="1">
    <source>
        <dbReference type="EMBL" id="GBM06993.1"/>
    </source>
</evidence>